<dbReference type="Gene3D" id="3.20.20.70">
    <property type="entry name" value="Aldolase class I"/>
    <property type="match status" value="1"/>
</dbReference>
<dbReference type="InterPro" id="IPR034291">
    <property type="entry name" value="TMP_synthase"/>
</dbReference>
<dbReference type="NCBIfam" id="TIGR00693">
    <property type="entry name" value="thiE"/>
    <property type="match status" value="1"/>
</dbReference>
<evidence type="ECO:0000256" key="2">
    <source>
        <dbReference type="ARBA" id="ARBA00022679"/>
    </source>
</evidence>
<dbReference type="Proteomes" id="UP001260980">
    <property type="component" value="Unassembled WGS sequence"/>
</dbReference>
<keyword evidence="3 9" id="KW-0479">Metal-binding</keyword>
<dbReference type="GO" id="GO:0004789">
    <property type="term" value="F:thiamine-phosphate diphosphorylase activity"/>
    <property type="evidence" value="ECO:0007669"/>
    <property type="project" value="UniProtKB-EC"/>
</dbReference>
<feature type="binding site" evidence="9">
    <location>
        <position position="97"/>
    </location>
    <ligand>
        <name>Mg(2+)</name>
        <dbReference type="ChEBI" id="CHEBI:18420"/>
    </ligand>
</feature>
<evidence type="ECO:0000256" key="4">
    <source>
        <dbReference type="ARBA" id="ARBA00022842"/>
    </source>
</evidence>
<evidence type="ECO:0000256" key="1">
    <source>
        <dbReference type="ARBA" id="ARBA00005165"/>
    </source>
</evidence>
<dbReference type="EMBL" id="JAWCUD010000005">
    <property type="protein sequence ID" value="MDU0202834.1"/>
    <property type="molecule type" value="Genomic_DNA"/>
</dbReference>
<evidence type="ECO:0000313" key="13">
    <source>
        <dbReference type="EMBL" id="MDU0202834.1"/>
    </source>
</evidence>
<feature type="domain" description="Thiamine phosphate synthase/TenI" evidence="12">
    <location>
        <begin position="12"/>
        <end position="196"/>
    </location>
</feature>
<dbReference type="RefSeq" id="WP_315953024.1">
    <property type="nucleotide sequence ID" value="NZ_JAWCUD010000005.1"/>
</dbReference>
<dbReference type="InterPro" id="IPR036206">
    <property type="entry name" value="ThiamineP_synth_sf"/>
</dbReference>
<feature type="binding site" evidence="9">
    <location>
        <position position="144"/>
    </location>
    <ligand>
        <name>4-amino-2-methyl-5-(diphosphooxymethyl)pyrimidine</name>
        <dbReference type="ChEBI" id="CHEBI:57841"/>
    </ligand>
</feature>
<reference evidence="13 14" key="1">
    <citation type="submission" date="2023-10" db="EMBL/GenBank/DDBJ databases">
        <title>Paenibacillus strain PFR10 Genome sequencing and assembly.</title>
        <authorList>
            <person name="Kim I."/>
        </authorList>
    </citation>
    <scope>NUCLEOTIDE SEQUENCE [LARGE SCALE GENOMIC DNA]</scope>
    <source>
        <strain evidence="13 14">PFR10</strain>
    </source>
</reference>
<proteinExistence type="inferred from homology"/>
<evidence type="ECO:0000256" key="11">
    <source>
        <dbReference type="RuleBase" id="RU004253"/>
    </source>
</evidence>
<name>A0ABU3RF03_9BACL</name>
<feature type="binding site" evidence="9">
    <location>
        <begin position="42"/>
        <end position="46"/>
    </location>
    <ligand>
        <name>4-amino-2-methyl-5-(diphosphooxymethyl)pyrimidine</name>
        <dbReference type="ChEBI" id="CHEBI:57841"/>
    </ligand>
</feature>
<evidence type="ECO:0000256" key="5">
    <source>
        <dbReference type="ARBA" id="ARBA00022977"/>
    </source>
</evidence>
<evidence type="ECO:0000259" key="12">
    <source>
        <dbReference type="Pfam" id="PF02581"/>
    </source>
</evidence>
<comment type="function">
    <text evidence="9">Condenses 4-methyl-5-(beta-hydroxyethyl)thiazole monophosphate (THZ-P) and 2-methyl-4-amino-5-hydroxymethyl pyrimidine pyrophosphate (HMP-PP) to form thiamine monophosphate (TMP).</text>
</comment>
<evidence type="ECO:0000256" key="7">
    <source>
        <dbReference type="ARBA" id="ARBA00047851"/>
    </source>
</evidence>
<dbReference type="InterPro" id="IPR013785">
    <property type="entry name" value="Aldolase_TIM"/>
</dbReference>
<feature type="binding site" evidence="9">
    <location>
        <position position="173"/>
    </location>
    <ligand>
        <name>2-[(2R,5Z)-2-carboxy-4-methylthiazol-5(2H)-ylidene]ethyl phosphate</name>
        <dbReference type="ChEBI" id="CHEBI:62899"/>
    </ligand>
</feature>
<protein>
    <recommendedName>
        <fullName evidence="9">Thiamine-phosphate synthase</fullName>
        <shortName evidence="9">TP synthase</shortName>
        <shortName evidence="9">TPS</shortName>
        <ecNumber evidence="9">2.5.1.3</ecNumber>
    </recommendedName>
    <alternativeName>
        <fullName evidence="9">Thiamine-phosphate pyrophosphorylase</fullName>
        <shortName evidence="9">TMP pyrophosphorylase</shortName>
        <shortName evidence="9">TMP-PPase</shortName>
    </alternativeName>
</protein>
<feature type="binding site" evidence="9">
    <location>
        <position position="115"/>
    </location>
    <ligand>
        <name>4-amino-2-methyl-5-(diphosphooxymethyl)pyrimidine</name>
        <dbReference type="ChEBI" id="CHEBI:57841"/>
    </ligand>
</feature>
<keyword evidence="4 9" id="KW-0460">Magnesium</keyword>
<accession>A0ABU3RF03</accession>
<keyword evidence="14" id="KW-1185">Reference proteome</keyword>
<feature type="binding site" evidence="9">
    <location>
        <position position="77"/>
    </location>
    <ligand>
        <name>4-amino-2-methyl-5-(diphosphooxymethyl)pyrimidine</name>
        <dbReference type="ChEBI" id="CHEBI:57841"/>
    </ligand>
</feature>
<keyword evidence="2 9" id="KW-0808">Transferase</keyword>
<dbReference type="SUPFAM" id="SSF51391">
    <property type="entry name" value="Thiamin phosphate synthase"/>
    <property type="match status" value="1"/>
</dbReference>
<comment type="catalytic activity">
    <reaction evidence="6 9 10">
        <text>4-methyl-5-(2-phosphooxyethyl)-thiazole + 4-amino-2-methyl-5-(diphosphooxymethyl)pyrimidine + H(+) = thiamine phosphate + diphosphate</text>
        <dbReference type="Rhea" id="RHEA:22328"/>
        <dbReference type="ChEBI" id="CHEBI:15378"/>
        <dbReference type="ChEBI" id="CHEBI:33019"/>
        <dbReference type="ChEBI" id="CHEBI:37575"/>
        <dbReference type="ChEBI" id="CHEBI:57841"/>
        <dbReference type="ChEBI" id="CHEBI:58296"/>
        <dbReference type="EC" id="2.5.1.3"/>
    </reaction>
</comment>
<evidence type="ECO:0000256" key="10">
    <source>
        <dbReference type="RuleBase" id="RU003826"/>
    </source>
</evidence>
<comment type="caution">
    <text evidence="13">The sequence shown here is derived from an EMBL/GenBank/DDBJ whole genome shotgun (WGS) entry which is preliminary data.</text>
</comment>
<dbReference type="EC" id="2.5.1.3" evidence="9"/>
<feature type="binding site" evidence="9">
    <location>
        <position position="78"/>
    </location>
    <ligand>
        <name>Mg(2+)</name>
        <dbReference type="ChEBI" id="CHEBI:18420"/>
    </ligand>
</feature>
<feature type="binding site" evidence="9">
    <location>
        <begin position="193"/>
        <end position="194"/>
    </location>
    <ligand>
        <name>2-[(2R,5Z)-2-carboxy-4-methylthiazol-5(2H)-ylidene]ethyl phosphate</name>
        <dbReference type="ChEBI" id="CHEBI:62899"/>
    </ligand>
</feature>
<evidence type="ECO:0000313" key="14">
    <source>
        <dbReference type="Proteomes" id="UP001260980"/>
    </source>
</evidence>
<evidence type="ECO:0000256" key="6">
    <source>
        <dbReference type="ARBA" id="ARBA00047334"/>
    </source>
</evidence>
<evidence type="ECO:0000256" key="8">
    <source>
        <dbReference type="ARBA" id="ARBA00047883"/>
    </source>
</evidence>
<organism evidence="13 14">
    <name type="scientific">Paenibacillus violae</name>
    <dbReference type="NCBI Taxonomy" id="3077234"/>
    <lineage>
        <taxon>Bacteria</taxon>
        <taxon>Bacillati</taxon>
        <taxon>Bacillota</taxon>
        <taxon>Bacilli</taxon>
        <taxon>Bacillales</taxon>
        <taxon>Paenibacillaceae</taxon>
        <taxon>Paenibacillus</taxon>
    </lineage>
</organism>
<evidence type="ECO:0000256" key="9">
    <source>
        <dbReference type="HAMAP-Rule" id="MF_00097"/>
    </source>
</evidence>
<comment type="similarity">
    <text evidence="9 10">Belongs to the thiamine-phosphate synthase family.</text>
</comment>
<dbReference type="PANTHER" id="PTHR20857:SF15">
    <property type="entry name" value="THIAMINE-PHOSPHATE SYNTHASE"/>
    <property type="match status" value="1"/>
</dbReference>
<dbReference type="CDD" id="cd00564">
    <property type="entry name" value="TMP_TenI"/>
    <property type="match status" value="1"/>
</dbReference>
<dbReference type="InterPro" id="IPR022998">
    <property type="entry name" value="ThiamineP_synth_TenI"/>
</dbReference>
<gene>
    <name evidence="9 13" type="primary">thiE</name>
    <name evidence="13" type="ORF">RQP52_17235</name>
</gene>
<dbReference type="Pfam" id="PF02581">
    <property type="entry name" value="TMP-TENI"/>
    <property type="match status" value="1"/>
</dbReference>
<comment type="cofactor">
    <cofactor evidence="9">
        <name>Mg(2+)</name>
        <dbReference type="ChEBI" id="CHEBI:18420"/>
    </cofactor>
    <text evidence="9">Binds 1 Mg(2+) ion per subunit.</text>
</comment>
<comment type="catalytic activity">
    <reaction evidence="7 9 10">
        <text>2-(2-carboxy-4-methylthiazol-5-yl)ethyl phosphate + 4-amino-2-methyl-5-(diphosphooxymethyl)pyrimidine + 2 H(+) = thiamine phosphate + CO2 + diphosphate</text>
        <dbReference type="Rhea" id="RHEA:47848"/>
        <dbReference type="ChEBI" id="CHEBI:15378"/>
        <dbReference type="ChEBI" id="CHEBI:16526"/>
        <dbReference type="ChEBI" id="CHEBI:33019"/>
        <dbReference type="ChEBI" id="CHEBI:37575"/>
        <dbReference type="ChEBI" id="CHEBI:57841"/>
        <dbReference type="ChEBI" id="CHEBI:62890"/>
        <dbReference type="EC" id="2.5.1.3"/>
    </reaction>
</comment>
<dbReference type="PANTHER" id="PTHR20857">
    <property type="entry name" value="THIAMINE-PHOSPHATE PYROPHOSPHORYLASE"/>
    <property type="match status" value="1"/>
</dbReference>
<comment type="catalytic activity">
    <reaction evidence="8 9 10">
        <text>2-[(2R,5Z)-2-carboxy-4-methylthiazol-5(2H)-ylidene]ethyl phosphate + 4-amino-2-methyl-5-(diphosphooxymethyl)pyrimidine + 2 H(+) = thiamine phosphate + CO2 + diphosphate</text>
        <dbReference type="Rhea" id="RHEA:47844"/>
        <dbReference type="ChEBI" id="CHEBI:15378"/>
        <dbReference type="ChEBI" id="CHEBI:16526"/>
        <dbReference type="ChEBI" id="CHEBI:33019"/>
        <dbReference type="ChEBI" id="CHEBI:37575"/>
        <dbReference type="ChEBI" id="CHEBI:57841"/>
        <dbReference type="ChEBI" id="CHEBI:62899"/>
        <dbReference type="EC" id="2.5.1.3"/>
    </reaction>
</comment>
<keyword evidence="5 9" id="KW-0784">Thiamine biosynthesis</keyword>
<comment type="pathway">
    <text evidence="1 9 11">Cofactor biosynthesis; thiamine diphosphate biosynthesis; thiamine phosphate from 4-amino-2-methyl-5-diphosphomethylpyrimidine and 4-methyl-5-(2-phosphoethyl)-thiazole: step 1/1.</text>
</comment>
<feature type="binding site" evidence="9">
    <location>
        <begin position="141"/>
        <end position="143"/>
    </location>
    <ligand>
        <name>2-[(2R,5Z)-2-carboxy-4-methylthiazol-5(2H)-ylidene]ethyl phosphate</name>
        <dbReference type="ChEBI" id="CHEBI:62899"/>
    </ligand>
</feature>
<evidence type="ECO:0000256" key="3">
    <source>
        <dbReference type="ARBA" id="ARBA00022723"/>
    </source>
</evidence>
<dbReference type="HAMAP" id="MF_00097">
    <property type="entry name" value="TMP_synthase"/>
    <property type="match status" value="1"/>
</dbReference>
<sequence length="221" mass="23232">MTSEELRKALRLYLVMGSPNCGGADPYAVLEAAIAGGITMFQLREKGAGALEGPALLELGARLRRLCAQHRIPFIVNDDERLALELEADGLHIGQEDAPAAAVRQRLKHMIVGVSAHDLGEAQSALAEGADYLGVGPQYATRTKLDAREVRGPAMIARMREGGIRLPLVGIGGIDATNALPVIRAGADGVAVVSAIAGARSPQEAASELDHILKMPSSFIQ</sequence>